<dbReference type="EMBL" id="CP117522">
    <property type="protein sequence ID" value="WNE98348.1"/>
    <property type="molecule type" value="Genomic_DNA"/>
</dbReference>
<reference evidence="1 2" key="1">
    <citation type="submission" date="2023-02" db="EMBL/GenBank/DDBJ databases">
        <title>Streptomyces sp. SCA4-21 with antifungal activity against Fusarium oxysporum f. sp. cubense, Streptomyces sp. SCA2-17 with antifungal activity against Fusarium oxysporum f. sp. cubense.</title>
        <authorList>
            <person name="Qi D."/>
        </authorList>
    </citation>
    <scope>NUCLEOTIDE SEQUENCE [LARGE SCALE GENOMIC DNA]</scope>
    <source>
        <strain evidence="1 2">SCA4-21</strain>
    </source>
</reference>
<proteinExistence type="predicted"/>
<sequence>MPTFVTLLNWTEQGVRDYKDTVRRSEAFAAGLQKLGAKLRDIYWTVGPYDLVAVIEAPDAETVTASLLQLAGAGNVRSTTLPAFGREEIDRIVAKATG</sequence>
<dbReference type="Proteomes" id="UP001305606">
    <property type="component" value="Chromosome"/>
</dbReference>
<dbReference type="InterPro" id="IPR014845">
    <property type="entry name" value="GYD/TTHA1554"/>
</dbReference>
<organism evidence="1 2">
    <name type="scientific">Streptomyces luomodiensis</name>
    <dbReference type="NCBI Taxonomy" id="3026192"/>
    <lineage>
        <taxon>Bacteria</taxon>
        <taxon>Bacillati</taxon>
        <taxon>Actinomycetota</taxon>
        <taxon>Actinomycetes</taxon>
        <taxon>Kitasatosporales</taxon>
        <taxon>Streptomycetaceae</taxon>
        <taxon>Streptomyces</taxon>
    </lineage>
</organism>
<dbReference type="Pfam" id="PF08734">
    <property type="entry name" value="GYD"/>
    <property type="match status" value="1"/>
</dbReference>
<accession>A0ABY9V0Q6</accession>
<keyword evidence="2" id="KW-1185">Reference proteome</keyword>
<dbReference type="RefSeq" id="WP_311037104.1">
    <property type="nucleotide sequence ID" value="NZ_CP117522.1"/>
</dbReference>
<name>A0ABY9V0Q6_9ACTN</name>
<evidence type="ECO:0000313" key="1">
    <source>
        <dbReference type="EMBL" id="WNE98348.1"/>
    </source>
</evidence>
<evidence type="ECO:0000313" key="2">
    <source>
        <dbReference type="Proteomes" id="UP001305606"/>
    </source>
</evidence>
<protein>
    <submittedName>
        <fullName evidence="1">GYD domain-containing protein</fullName>
    </submittedName>
</protein>
<gene>
    <name evidence="1" type="ORF">PS467_24960</name>
</gene>